<evidence type="ECO:0000313" key="1">
    <source>
        <dbReference type="EMBL" id="CZS88455.1"/>
    </source>
</evidence>
<evidence type="ECO:0000313" key="2">
    <source>
        <dbReference type="Proteomes" id="UP000178129"/>
    </source>
</evidence>
<comment type="caution">
    <text evidence="1">The sequence shown here is derived from an EMBL/GenBank/DDBJ whole genome shotgun (WGS) entry which is preliminary data.</text>
</comment>
<gene>
    <name evidence="1" type="ORF">RCO7_14112</name>
</gene>
<dbReference type="EMBL" id="FJUW01000002">
    <property type="protein sequence ID" value="CZS88455.1"/>
    <property type="molecule type" value="Genomic_DNA"/>
</dbReference>
<dbReference type="AlphaFoldDB" id="A0A1E1JRE3"/>
<dbReference type="Proteomes" id="UP000178129">
    <property type="component" value="Unassembled WGS sequence"/>
</dbReference>
<accession>A0A1E1JRE3</accession>
<dbReference type="InParanoid" id="A0A1E1JRE3"/>
<name>A0A1E1JRE3_9HELO</name>
<organism evidence="1 2">
    <name type="scientific">Rhynchosporium graminicola</name>
    <dbReference type="NCBI Taxonomy" id="2792576"/>
    <lineage>
        <taxon>Eukaryota</taxon>
        <taxon>Fungi</taxon>
        <taxon>Dikarya</taxon>
        <taxon>Ascomycota</taxon>
        <taxon>Pezizomycotina</taxon>
        <taxon>Leotiomycetes</taxon>
        <taxon>Helotiales</taxon>
        <taxon>Ploettnerulaceae</taxon>
        <taxon>Rhynchosporium</taxon>
    </lineage>
</organism>
<reference evidence="2" key="1">
    <citation type="submission" date="2016-03" db="EMBL/GenBank/DDBJ databases">
        <authorList>
            <person name="Ploux O."/>
        </authorList>
    </citation>
    <scope>NUCLEOTIDE SEQUENCE [LARGE SCALE GENOMIC DNA]</scope>
    <source>
        <strain evidence="2">UK7</strain>
    </source>
</reference>
<keyword evidence="2" id="KW-1185">Reference proteome</keyword>
<sequence>MAPSAPSTTDGSQVGSCQFSFLRKLNASCHQSMLVSEEIGIQIKDAGNNADSYVSGFRRLENESMVLRKQEFANRVVAQDKTPVIALQTIDERKQGALTR</sequence>
<proteinExistence type="predicted"/>
<protein>
    <submittedName>
        <fullName evidence="1">Uncharacterized protein</fullName>
    </submittedName>
</protein>